<evidence type="ECO:0008006" key="5">
    <source>
        <dbReference type="Google" id="ProtNLM"/>
    </source>
</evidence>
<comment type="caution">
    <text evidence="3">The sequence shown here is derived from an EMBL/GenBank/DDBJ whole genome shotgun (WGS) entry which is preliminary data.</text>
</comment>
<reference evidence="3 4" key="1">
    <citation type="submission" date="2024-08" db="EMBL/GenBank/DDBJ databases">
        <authorList>
            <person name="Feng Z."/>
            <person name="Ronholm J."/>
        </authorList>
    </citation>
    <scope>NUCLEOTIDE SEQUENCE [LARGE SCALE GENOMIC DNA]</scope>
    <source>
        <strain evidence="3 4">4-AB0-8</strain>
    </source>
</reference>
<evidence type="ECO:0000313" key="4">
    <source>
        <dbReference type="Proteomes" id="UP001567350"/>
    </source>
</evidence>
<name>A0ABV4IIT9_9BURK</name>
<organism evidence="3 4">
    <name type="scientific">Comamonas jiangduensis</name>
    <dbReference type="NCBI Taxonomy" id="1194168"/>
    <lineage>
        <taxon>Bacteria</taxon>
        <taxon>Pseudomonadati</taxon>
        <taxon>Pseudomonadota</taxon>
        <taxon>Betaproteobacteria</taxon>
        <taxon>Burkholderiales</taxon>
        <taxon>Comamonadaceae</taxon>
        <taxon>Comamonas</taxon>
    </lineage>
</organism>
<keyword evidence="2" id="KW-1133">Transmembrane helix</keyword>
<evidence type="ECO:0000256" key="1">
    <source>
        <dbReference type="SAM" id="MobiDB-lite"/>
    </source>
</evidence>
<keyword evidence="2" id="KW-0812">Transmembrane</keyword>
<sequence length="107" mass="11759">MYLIVIAWFYVTVMMAVAEAASPQGSILGAIITFALYGLLPMAILIYILSTPERKRKLQARREAEQRAYDEAQATLHSETPSHLPDASGHTPGTTEDSSIAPVREKL</sequence>
<feature type="transmembrane region" description="Helical" evidence="2">
    <location>
        <begin position="30"/>
        <end position="49"/>
    </location>
</feature>
<keyword evidence="4" id="KW-1185">Reference proteome</keyword>
<evidence type="ECO:0000256" key="2">
    <source>
        <dbReference type="SAM" id="Phobius"/>
    </source>
</evidence>
<evidence type="ECO:0000313" key="3">
    <source>
        <dbReference type="EMBL" id="MEZ2740695.1"/>
    </source>
</evidence>
<dbReference type="Proteomes" id="UP001567350">
    <property type="component" value="Unassembled WGS sequence"/>
</dbReference>
<gene>
    <name evidence="3" type="ORF">ACBP88_14790</name>
</gene>
<dbReference type="EMBL" id="JBGJLR010000019">
    <property type="protein sequence ID" value="MEZ2740695.1"/>
    <property type="molecule type" value="Genomic_DNA"/>
</dbReference>
<dbReference type="RefSeq" id="WP_370893693.1">
    <property type="nucleotide sequence ID" value="NZ_JBGJLR010000019.1"/>
</dbReference>
<feature type="region of interest" description="Disordered" evidence="1">
    <location>
        <begin position="59"/>
        <end position="107"/>
    </location>
</feature>
<keyword evidence="2" id="KW-0472">Membrane</keyword>
<proteinExistence type="predicted"/>
<accession>A0ABV4IIT9</accession>
<feature type="compositionally biased region" description="Basic and acidic residues" evidence="1">
    <location>
        <begin position="60"/>
        <end position="70"/>
    </location>
</feature>
<protein>
    <recommendedName>
        <fullName evidence="5">Transmembrane protein</fullName>
    </recommendedName>
</protein>